<comment type="caution">
    <text evidence="2">The sequence shown here is derived from an EMBL/GenBank/DDBJ whole genome shotgun (WGS) entry which is preliminary data.</text>
</comment>
<dbReference type="SUPFAM" id="SSF47598">
    <property type="entry name" value="Ribbon-helix-helix"/>
    <property type="match status" value="1"/>
</dbReference>
<dbReference type="Proteomes" id="UP000603434">
    <property type="component" value="Unassembled WGS sequence"/>
</dbReference>
<evidence type="ECO:0000313" key="3">
    <source>
        <dbReference type="Proteomes" id="UP000603434"/>
    </source>
</evidence>
<dbReference type="GO" id="GO:0006355">
    <property type="term" value="P:regulation of DNA-templated transcription"/>
    <property type="evidence" value="ECO:0007669"/>
    <property type="project" value="InterPro"/>
</dbReference>
<dbReference type="InterPro" id="IPR010985">
    <property type="entry name" value="Ribbon_hlx_hlx"/>
</dbReference>
<evidence type="ECO:0000313" key="2">
    <source>
        <dbReference type="EMBL" id="MBC8362866.1"/>
    </source>
</evidence>
<sequence length="77" mass="9090">MKNVQISFDETLLESVDRYAATARLSRSAIVRQALKRWLGEKQIQEFENEWIAKLKEKADSTEESETWIKTEQWGDE</sequence>
<protein>
    <submittedName>
        <fullName evidence="2">CopG family transcriptional regulator</fullName>
    </submittedName>
</protein>
<evidence type="ECO:0000259" key="1">
    <source>
        <dbReference type="Pfam" id="PF01402"/>
    </source>
</evidence>
<feature type="domain" description="Ribbon-helix-helix protein CopG" evidence="1">
    <location>
        <begin position="2"/>
        <end position="41"/>
    </location>
</feature>
<reference evidence="2 3" key="1">
    <citation type="submission" date="2020-08" db="EMBL/GenBank/DDBJ databases">
        <title>Bridging the membrane lipid divide: bacteria of the FCB group superphylum have the potential to synthesize archaeal ether lipids.</title>
        <authorList>
            <person name="Villanueva L."/>
            <person name="Von Meijenfeldt F.A.B."/>
            <person name="Westbye A.B."/>
            <person name="Yadav S."/>
            <person name="Hopmans E.C."/>
            <person name="Dutilh B.E."/>
            <person name="Sinninghe Damste J.S."/>
        </authorList>
    </citation>
    <scope>NUCLEOTIDE SEQUENCE [LARGE SCALE GENOMIC DNA]</scope>
    <source>
        <strain evidence="2">NIOZ-UU30</strain>
    </source>
</reference>
<accession>A0A8J6NZ47</accession>
<organism evidence="2 3">
    <name type="scientific">Candidatus Desulfatibia profunda</name>
    <dbReference type="NCBI Taxonomy" id="2841695"/>
    <lineage>
        <taxon>Bacteria</taxon>
        <taxon>Pseudomonadati</taxon>
        <taxon>Thermodesulfobacteriota</taxon>
        <taxon>Desulfobacteria</taxon>
        <taxon>Desulfobacterales</taxon>
        <taxon>Desulfobacterales incertae sedis</taxon>
        <taxon>Candidatus Desulfatibia</taxon>
    </lineage>
</organism>
<proteinExistence type="predicted"/>
<dbReference type="InterPro" id="IPR002145">
    <property type="entry name" value="CopG"/>
</dbReference>
<gene>
    <name evidence="2" type="ORF">H8E23_15885</name>
</gene>
<name>A0A8J6NZ47_9BACT</name>
<dbReference type="Pfam" id="PF01402">
    <property type="entry name" value="RHH_1"/>
    <property type="match status" value="1"/>
</dbReference>
<dbReference type="EMBL" id="JACNJH010000228">
    <property type="protein sequence ID" value="MBC8362866.1"/>
    <property type="molecule type" value="Genomic_DNA"/>
</dbReference>
<dbReference type="InterPro" id="IPR013321">
    <property type="entry name" value="Arc_rbn_hlx_hlx"/>
</dbReference>
<dbReference type="Gene3D" id="1.10.1220.10">
    <property type="entry name" value="Met repressor-like"/>
    <property type="match status" value="1"/>
</dbReference>
<dbReference type="AlphaFoldDB" id="A0A8J6NZ47"/>
<dbReference type="CDD" id="cd21631">
    <property type="entry name" value="RHH_CopG_NikR-like"/>
    <property type="match status" value="1"/>
</dbReference>